<evidence type="ECO:0000313" key="2">
    <source>
        <dbReference type="EMBL" id="KAG7174223.1"/>
    </source>
</evidence>
<proteinExistence type="predicted"/>
<keyword evidence="3" id="KW-1185">Reference proteome</keyword>
<feature type="domain" description="MD-2-related lipid-recognition" evidence="1">
    <location>
        <begin position="6"/>
        <end position="96"/>
    </location>
</feature>
<protein>
    <submittedName>
        <fullName evidence="2">NPC intracellular cholesterol transporter 2-like 2</fullName>
    </submittedName>
</protein>
<gene>
    <name evidence="2" type="primary">Npc2-L2</name>
    <name evidence="2" type="ORF">Hamer_G003128</name>
</gene>
<dbReference type="Pfam" id="PF02221">
    <property type="entry name" value="E1_DerP2_DerF2"/>
    <property type="match status" value="1"/>
</dbReference>
<dbReference type="Proteomes" id="UP000747542">
    <property type="component" value="Unassembled WGS sequence"/>
</dbReference>
<reference evidence="2" key="1">
    <citation type="journal article" date="2021" name="Sci. Adv.">
        <title>The American lobster genome reveals insights on longevity, neural, and immune adaptations.</title>
        <authorList>
            <person name="Polinski J.M."/>
            <person name="Zimin A.V."/>
            <person name="Clark K.F."/>
            <person name="Kohn A.B."/>
            <person name="Sadowski N."/>
            <person name="Timp W."/>
            <person name="Ptitsyn A."/>
            <person name="Khanna P."/>
            <person name="Romanova D.Y."/>
            <person name="Williams P."/>
            <person name="Greenwood S.J."/>
            <person name="Moroz L.L."/>
            <person name="Walt D.R."/>
            <person name="Bodnar A.G."/>
        </authorList>
    </citation>
    <scope>NUCLEOTIDE SEQUENCE</scope>
    <source>
        <strain evidence="2">GMGI-L3</strain>
    </source>
</reference>
<name>A0A8J5N6S1_HOMAM</name>
<dbReference type="EMBL" id="JAHLQT010007678">
    <property type="protein sequence ID" value="KAG7174223.1"/>
    <property type="molecule type" value="Genomic_DNA"/>
</dbReference>
<organism evidence="2 3">
    <name type="scientific">Homarus americanus</name>
    <name type="common">American lobster</name>
    <dbReference type="NCBI Taxonomy" id="6706"/>
    <lineage>
        <taxon>Eukaryota</taxon>
        <taxon>Metazoa</taxon>
        <taxon>Ecdysozoa</taxon>
        <taxon>Arthropoda</taxon>
        <taxon>Crustacea</taxon>
        <taxon>Multicrustacea</taxon>
        <taxon>Malacostraca</taxon>
        <taxon>Eumalacostraca</taxon>
        <taxon>Eucarida</taxon>
        <taxon>Decapoda</taxon>
        <taxon>Pleocyemata</taxon>
        <taxon>Astacidea</taxon>
        <taxon>Nephropoidea</taxon>
        <taxon>Nephropidae</taxon>
        <taxon>Homarus</taxon>
    </lineage>
</organism>
<dbReference type="InterPro" id="IPR014756">
    <property type="entry name" value="Ig_E-set"/>
</dbReference>
<dbReference type="InterPro" id="IPR003172">
    <property type="entry name" value="ML_dom"/>
</dbReference>
<sequence length="125" mass="13921">MYSSVARIVRVDIEDCILPPCHVTRPDIQDVNITFSPIDVVQKFDATLDARIDGIHFPWPGPGGCKLLVDGECPLEANGTYLYHAVMPVLKEYPAATEFNTLLAVKYVTEMNKTVLTTRPHGSQY</sequence>
<accession>A0A8J5N6S1</accession>
<dbReference type="Gene3D" id="2.60.40.770">
    <property type="match status" value="1"/>
</dbReference>
<dbReference type="SUPFAM" id="SSF81296">
    <property type="entry name" value="E set domains"/>
    <property type="match status" value="1"/>
</dbReference>
<comment type="caution">
    <text evidence="2">The sequence shown here is derived from an EMBL/GenBank/DDBJ whole genome shotgun (WGS) entry which is preliminary data.</text>
</comment>
<evidence type="ECO:0000259" key="1">
    <source>
        <dbReference type="Pfam" id="PF02221"/>
    </source>
</evidence>
<dbReference type="AlphaFoldDB" id="A0A8J5N6S1"/>
<evidence type="ECO:0000313" key="3">
    <source>
        <dbReference type="Proteomes" id="UP000747542"/>
    </source>
</evidence>